<dbReference type="InterPro" id="IPR011890">
    <property type="entry name" value="SMC_prok"/>
</dbReference>
<evidence type="ECO:0000313" key="10">
    <source>
        <dbReference type="EMBL" id="SOD99683.1"/>
    </source>
</evidence>
<keyword evidence="4 7" id="KW-0067">ATP-binding</keyword>
<dbReference type="FunFam" id="3.40.50.300:FF:000901">
    <property type="entry name" value="Chromosome partition protein Smc"/>
    <property type="match status" value="1"/>
</dbReference>
<dbReference type="InterPro" id="IPR036277">
    <property type="entry name" value="SMC_hinge_sf"/>
</dbReference>
<dbReference type="PANTHER" id="PTHR43977">
    <property type="entry name" value="STRUCTURAL MAINTENANCE OF CHROMOSOMES PROTEIN 3"/>
    <property type="match status" value="1"/>
</dbReference>
<dbReference type="GO" id="GO:0005737">
    <property type="term" value="C:cytoplasm"/>
    <property type="evidence" value="ECO:0007669"/>
    <property type="project" value="UniProtKB-SubCell"/>
</dbReference>
<evidence type="ECO:0000256" key="6">
    <source>
        <dbReference type="ARBA" id="ARBA00023125"/>
    </source>
</evidence>
<gene>
    <name evidence="7" type="primary">smc</name>
    <name evidence="10" type="ORF">SAMN05421508_109125</name>
</gene>
<dbReference type="PIRSF" id="PIRSF005719">
    <property type="entry name" value="SMC"/>
    <property type="match status" value="1"/>
</dbReference>
<keyword evidence="6 7" id="KW-0238">DNA-binding</keyword>
<dbReference type="GO" id="GO:0007062">
    <property type="term" value="P:sister chromatid cohesion"/>
    <property type="evidence" value="ECO:0007669"/>
    <property type="project" value="InterPro"/>
</dbReference>
<dbReference type="InterPro" id="IPR003395">
    <property type="entry name" value="RecF/RecN/SMC_N"/>
</dbReference>
<dbReference type="NCBIfam" id="TIGR02168">
    <property type="entry name" value="SMC_prok_B"/>
    <property type="match status" value="1"/>
</dbReference>
<dbReference type="Gene3D" id="3.40.50.300">
    <property type="entry name" value="P-loop containing nucleotide triphosphate hydrolases"/>
    <property type="match status" value="2"/>
</dbReference>
<proteinExistence type="inferred from homology"/>
<dbReference type="Pfam" id="PF02463">
    <property type="entry name" value="SMC_N"/>
    <property type="match status" value="1"/>
</dbReference>
<comment type="domain">
    <text evidence="7">Contains large globular domains required for ATP hydrolysis at each terminus and a third globular domain forming a flexible hinge near the middle of the molecule. These domains are separated by coiled-coil structures.</text>
</comment>
<feature type="coiled-coil region" evidence="7">
    <location>
        <begin position="178"/>
        <end position="212"/>
    </location>
</feature>
<feature type="domain" description="RecF/RecN/SMC N-terminal" evidence="9">
    <location>
        <begin position="5"/>
        <end position="1146"/>
    </location>
</feature>
<dbReference type="AlphaFoldDB" id="A0A286GVX8"/>
<dbReference type="InterPro" id="IPR027417">
    <property type="entry name" value="P-loop_NTPase"/>
</dbReference>
<keyword evidence="11" id="KW-1185">Reference proteome</keyword>
<accession>A0A286GVX8</accession>
<comment type="subunit">
    <text evidence="7">Homodimer.</text>
</comment>
<comment type="function">
    <text evidence="7">Required for chromosome condensation and partitioning.</text>
</comment>
<evidence type="ECO:0000256" key="3">
    <source>
        <dbReference type="ARBA" id="ARBA00022741"/>
    </source>
</evidence>
<feature type="compositionally biased region" description="Basic and acidic residues" evidence="8">
    <location>
        <begin position="416"/>
        <end position="427"/>
    </location>
</feature>
<dbReference type="GO" id="GO:0005694">
    <property type="term" value="C:chromosome"/>
    <property type="evidence" value="ECO:0007669"/>
    <property type="project" value="InterPro"/>
</dbReference>
<evidence type="ECO:0000256" key="7">
    <source>
        <dbReference type="HAMAP-Rule" id="MF_01894"/>
    </source>
</evidence>
<evidence type="ECO:0000256" key="5">
    <source>
        <dbReference type="ARBA" id="ARBA00023054"/>
    </source>
</evidence>
<feature type="binding site" evidence="7">
    <location>
        <begin position="33"/>
        <end position="40"/>
    </location>
    <ligand>
        <name>ATP</name>
        <dbReference type="ChEBI" id="CHEBI:30616"/>
    </ligand>
</feature>
<dbReference type="GO" id="GO:0030261">
    <property type="term" value="P:chromosome condensation"/>
    <property type="evidence" value="ECO:0007669"/>
    <property type="project" value="InterPro"/>
</dbReference>
<evidence type="ECO:0000256" key="1">
    <source>
        <dbReference type="ARBA" id="ARBA00004496"/>
    </source>
</evidence>
<dbReference type="EMBL" id="OCNJ01000009">
    <property type="protein sequence ID" value="SOD99683.1"/>
    <property type="molecule type" value="Genomic_DNA"/>
</dbReference>
<dbReference type="SUPFAM" id="SSF75553">
    <property type="entry name" value="Smc hinge domain"/>
    <property type="match status" value="1"/>
</dbReference>
<evidence type="ECO:0000256" key="2">
    <source>
        <dbReference type="ARBA" id="ARBA00022490"/>
    </source>
</evidence>
<dbReference type="GO" id="GO:0003677">
    <property type="term" value="F:DNA binding"/>
    <property type="evidence" value="ECO:0007669"/>
    <property type="project" value="UniProtKB-UniRule"/>
</dbReference>
<dbReference type="CDD" id="cd03278">
    <property type="entry name" value="ABC_SMC_barmotin"/>
    <property type="match status" value="1"/>
</dbReference>
<sequence>MIRFSRLRLSGFKSFVDPTDLLIEPGMTGVVGPNGCGKSNLVEALRWVMGETSAKQMRGGEMDDVIFGGTATRPSRNIAEVTVSLDNRDRSAPALFNTVDELEITRRIERGKGSVYRVNGKETRAKDVMLLFADAATGARSTAMVSQGRVGALINAKPSQRRSLLEEAAGIGGLHTRRHEAELRLKGAEANLQRLEDVLQALGAQLGNLRKQARQAARYRALSEQIRQVEALVLHLRWTKAITALEKAKEQFRLAEGRVAELTGLAASASRAHLEADEAMPALRQAEAEAAARLQRLVLAREQLDAEERRIASARQDAEVRLRQIADDIDRERLRAQDADEAVARLEEERDALIEASSDEELEQEEARERLQRVNDDVTEREAELTRLTERAAAEDAQRKALLRRAEEADLRAERAERRLRETEDSRASAAAAGVPREDLDVAEERLYAAEEALETARAARAAAEEARDARQGDYEAARDALQTESAARARLKAEIDALTDLLAGDRDETTGEATAPVLDALAVRPGSEQALGAALGDDLAAPVAETGARRWQALPPVAGAAGLPAGVEPLDRMVSGAPALARRLAATGLVKDRDTAAALARELAPGQRLVTPEGDLWRWDGFVAEAGAPSAAATRLKQRNRLAELRESLVELDERVEVAETRVEDARLAVEHAQEAARTARDRERAAEQSLTDARNRQIELSRRNAATESRLSALDQTLEQLAADLAEARAQVEEAREQRARLGDGGGDRQRVDTLRAEVAELRTRLAEARSLHDRVFREAEERARRVKAVEAELESWHRRKDGTAGQFEELEARREAVMEDLAHLAERPVEIAEQRETLAEEIERAEVQRRIAADRLAEGDSRLRDADRTLREAEQALAKAREERVRGEGAVETGRQQCQQIAAAIAERLDCTPEQTRALAGLDDPEAPAAPDLGEAEDRLQRLSREREMMGPVNLRAEQEAQELEEQVATLTAERDDLTGAIARLRQGIAELNREGRQRLLASFEKVDRNFRTLFVRLFGGGRAHLALTESDDPLEAGLEIMASPPGKRLQILSLLSGGEQAMTALALLFAVFLVNPAPICVLDEVDAPLDDANVDRFCAMLDELTRMSEASTRFLVVTHHRMTMARMDRLFGVTMAERGVSTLVSVDLHEAERLREAG</sequence>
<evidence type="ECO:0000259" key="9">
    <source>
        <dbReference type="Pfam" id="PF02463"/>
    </source>
</evidence>
<dbReference type="OrthoDB" id="9808768at2"/>
<dbReference type="InterPro" id="IPR024704">
    <property type="entry name" value="SMC"/>
</dbReference>
<dbReference type="SUPFAM" id="SSF52540">
    <property type="entry name" value="P-loop containing nucleoside triphosphate hydrolases"/>
    <property type="match status" value="1"/>
</dbReference>
<keyword evidence="5 7" id="KW-0175">Coiled coil</keyword>
<dbReference type="RefSeq" id="WP_097280785.1">
    <property type="nucleotide sequence ID" value="NZ_OCNJ01000009.1"/>
</dbReference>
<dbReference type="Proteomes" id="UP000219621">
    <property type="component" value="Unassembled WGS sequence"/>
</dbReference>
<name>A0A286GVX8_9PROT</name>
<dbReference type="GO" id="GO:0007059">
    <property type="term" value="P:chromosome segregation"/>
    <property type="evidence" value="ECO:0007669"/>
    <property type="project" value="UniProtKB-UniRule"/>
</dbReference>
<feature type="region of interest" description="Disordered" evidence="8">
    <location>
        <begin position="676"/>
        <end position="704"/>
    </location>
</feature>
<protein>
    <recommendedName>
        <fullName evidence="7">Chromosome partition protein Smc</fullName>
    </recommendedName>
</protein>
<comment type="subcellular location">
    <subcellularLocation>
        <location evidence="1 7">Cytoplasm</location>
    </subcellularLocation>
</comment>
<evidence type="ECO:0000313" key="11">
    <source>
        <dbReference type="Proteomes" id="UP000219621"/>
    </source>
</evidence>
<dbReference type="SUPFAM" id="SSF57997">
    <property type="entry name" value="Tropomyosin"/>
    <property type="match status" value="1"/>
</dbReference>
<feature type="region of interest" description="Disordered" evidence="8">
    <location>
        <begin position="416"/>
        <end position="437"/>
    </location>
</feature>
<evidence type="ECO:0000256" key="4">
    <source>
        <dbReference type="ARBA" id="ARBA00022840"/>
    </source>
</evidence>
<reference evidence="10 11" key="1">
    <citation type="submission" date="2017-09" db="EMBL/GenBank/DDBJ databases">
        <authorList>
            <person name="Ehlers B."/>
            <person name="Leendertz F.H."/>
        </authorList>
    </citation>
    <scope>NUCLEOTIDE SEQUENCE [LARGE SCALE GENOMIC DNA]</scope>
    <source>
        <strain evidence="10 11">USBA 140</strain>
    </source>
</reference>
<dbReference type="HAMAP" id="MF_01894">
    <property type="entry name" value="Smc_prok"/>
    <property type="match status" value="1"/>
</dbReference>
<organism evidence="10 11">
    <name type="scientific">Caenispirillum bisanense</name>
    <dbReference type="NCBI Taxonomy" id="414052"/>
    <lineage>
        <taxon>Bacteria</taxon>
        <taxon>Pseudomonadati</taxon>
        <taxon>Pseudomonadota</taxon>
        <taxon>Alphaproteobacteria</taxon>
        <taxon>Rhodospirillales</taxon>
        <taxon>Novispirillaceae</taxon>
        <taxon>Caenispirillum</taxon>
    </lineage>
</organism>
<dbReference type="GO" id="GO:0006260">
    <property type="term" value="P:DNA replication"/>
    <property type="evidence" value="ECO:0007669"/>
    <property type="project" value="UniProtKB-UniRule"/>
</dbReference>
<feature type="compositionally biased region" description="Basic and acidic residues" evidence="8">
    <location>
        <begin position="695"/>
        <end position="704"/>
    </location>
</feature>
<keyword evidence="2 7" id="KW-0963">Cytoplasm</keyword>
<comment type="similarity">
    <text evidence="7">Belongs to the SMC family.</text>
</comment>
<feature type="coiled-coil region" evidence="7">
    <location>
        <begin position="957"/>
        <end position="998"/>
    </location>
</feature>
<dbReference type="GO" id="GO:0016887">
    <property type="term" value="F:ATP hydrolysis activity"/>
    <property type="evidence" value="ECO:0007669"/>
    <property type="project" value="InterPro"/>
</dbReference>
<feature type="coiled-coil region" evidence="7">
    <location>
        <begin position="810"/>
        <end position="893"/>
    </location>
</feature>
<evidence type="ECO:0000256" key="8">
    <source>
        <dbReference type="SAM" id="MobiDB-lite"/>
    </source>
</evidence>
<keyword evidence="3 7" id="KW-0547">Nucleotide-binding</keyword>
<feature type="compositionally biased region" description="Basic and acidic residues" evidence="8">
    <location>
        <begin position="676"/>
        <end position="688"/>
    </location>
</feature>
<dbReference type="GO" id="GO:0005524">
    <property type="term" value="F:ATP binding"/>
    <property type="evidence" value="ECO:0007669"/>
    <property type="project" value="UniProtKB-UniRule"/>
</dbReference>